<reference evidence="3" key="1">
    <citation type="journal article" date="2019" name="Int. J. Syst. Evol. Microbiol.">
        <title>The Global Catalogue of Microorganisms (GCM) 10K type strain sequencing project: providing services to taxonomists for standard genome sequencing and annotation.</title>
        <authorList>
            <consortium name="The Broad Institute Genomics Platform"/>
            <consortium name="The Broad Institute Genome Sequencing Center for Infectious Disease"/>
            <person name="Wu L."/>
            <person name="Ma J."/>
        </authorList>
    </citation>
    <scope>NUCLEOTIDE SEQUENCE [LARGE SCALE GENOMIC DNA]</scope>
    <source>
        <strain evidence="3">CCUG 59129</strain>
    </source>
</reference>
<dbReference type="RefSeq" id="WP_377566942.1">
    <property type="nucleotide sequence ID" value="NZ_JBHTJZ010000035.1"/>
</dbReference>
<dbReference type="CDD" id="cd03811">
    <property type="entry name" value="GT4_GT28_WabH-like"/>
    <property type="match status" value="1"/>
</dbReference>
<accession>A0ABW3HV81</accession>
<dbReference type="EMBL" id="JBHTJZ010000035">
    <property type="protein sequence ID" value="MFD0961406.1"/>
    <property type="molecule type" value="Genomic_DNA"/>
</dbReference>
<dbReference type="PANTHER" id="PTHR12526">
    <property type="entry name" value="GLYCOSYLTRANSFERASE"/>
    <property type="match status" value="1"/>
</dbReference>
<organism evidence="2 3">
    <name type="scientific">Paenibacillus chungangensis</name>
    <dbReference type="NCBI Taxonomy" id="696535"/>
    <lineage>
        <taxon>Bacteria</taxon>
        <taxon>Bacillati</taxon>
        <taxon>Bacillota</taxon>
        <taxon>Bacilli</taxon>
        <taxon>Bacillales</taxon>
        <taxon>Paenibacillaceae</taxon>
        <taxon>Paenibacillus</taxon>
    </lineage>
</organism>
<evidence type="ECO:0000259" key="1">
    <source>
        <dbReference type="Pfam" id="PF00534"/>
    </source>
</evidence>
<dbReference type="InterPro" id="IPR001296">
    <property type="entry name" value="Glyco_trans_1"/>
</dbReference>
<sequence>MIKLLFVMNNLHCGGAEKALVSLLQTIDYSRYEVDLLLFKHEGIFLQQLPEEVNTLRGLEGFEYFDMSLRAALMDCLAKFKFGTAISRLQAGFVFKQERNAARREQRVWKYISRTLPKLQKHYDAVIGYLEKNPVYFGIEKVSASKKIGFIHNDYEKLGMDPALDQSHFGKLDYLITVSAACGEVLERLFPQYVDKIKVMHNIISPSTVRKMSMQPTPALPNVQGWKIVSTGRLHPQKGFDLAIAACRQLVDSGCDVHWYIIGEGQERERLEAMISQYGLQERFVLLGLQENPYPLIRMADIYVQPSRFEGKPVAVDEAKILGKPIVVTNFSTASDSIASMKNGLIVEMSEEALAGGIKKLLLNETLQQSFTKELQQEDLGTESEVEKLYELIS</sequence>
<proteinExistence type="predicted"/>
<evidence type="ECO:0000313" key="2">
    <source>
        <dbReference type="EMBL" id="MFD0961406.1"/>
    </source>
</evidence>
<dbReference type="EC" id="2.4.-.-" evidence="2"/>
<gene>
    <name evidence="2" type="ORF">ACFQ2I_18805</name>
</gene>
<keyword evidence="3" id="KW-1185">Reference proteome</keyword>
<dbReference type="Pfam" id="PF00534">
    <property type="entry name" value="Glycos_transf_1"/>
    <property type="match status" value="1"/>
</dbReference>
<protein>
    <submittedName>
        <fullName evidence="2">Glycosyltransferase</fullName>
        <ecNumber evidence="2">2.4.-.-</ecNumber>
    </submittedName>
</protein>
<keyword evidence="2" id="KW-0328">Glycosyltransferase</keyword>
<dbReference type="SUPFAM" id="SSF53756">
    <property type="entry name" value="UDP-Glycosyltransferase/glycogen phosphorylase"/>
    <property type="match status" value="1"/>
</dbReference>
<dbReference type="Gene3D" id="3.40.50.2000">
    <property type="entry name" value="Glycogen Phosphorylase B"/>
    <property type="match status" value="2"/>
</dbReference>
<comment type="caution">
    <text evidence="2">The sequence shown here is derived from an EMBL/GenBank/DDBJ whole genome shotgun (WGS) entry which is preliminary data.</text>
</comment>
<dbReference type="GO" id="GO:0016757">
    <property type="term" value="F:glycosyltransferase activity"/>
    <property type="evidence" value="ECO:0007669"/>
    <property type="project" value="UniProtKB-KW"/>
</dbReference>
<dbReference type="PANTHER" id="PTHR12526:SF630">
    <property type="entry name" value="GLYCOSYLTRANSFERASE"/>
    <property type="match status" value="1"/>
</dbReference>
<feature type="domain" description="Glycosyl transferase family 1" evidence="1">
    <location>
        <begin position="224"/>
        <end position="374"/>
    </location>
</feature>
<name>A0ABW3HV81_9BACL</name>
<keyword evidence="2" id="KW-0808">Transferase</keyword>
<dbReference type="Proteomes" id="UP001596989">
    <property type="component" value="Unassembled WGS sequence"/>
</dbReference>
<evidence type="ECO:0000313" key="3">
    <source>
        <dbReference type="Proteomes" id="UP001596989"/>
    </source>
</evidence>